<evidence type="ECO:0000256" key="4">
    <source>
        <dbReference type="ARBA" id="ARBA00006001"/>
    </source>
</evidence>
<dbReference type="HAMAP" id="MF_01966">
    <property type="entry name" value="NADHX_epimerase"/>
    <property type="match status" value="1"/>
</dbReference>
<dbReference type="GO" id="GO:0016301">
    <property type="term" value="F:kinase activity"/>
    <property type="evidence" value="ECO:0007669"/>
    <property type="project" value="UniProtKB-KW"/>
</dbReference>
<comment type="similarity">
    <text evidence="5">In the C-terminal section; belongs to the NnrD/CARKD family.</text>
</comment>
<dbReference type="HAMAP" id="MF_01965">
    <property type="entry name" value="NADHX_dehydratase"/>
    <property type="match status" value="1"/>
</dbReference>
<dbReference type="PROSITE" id="PS51383">
    <property type="entry name" value="YJEF_C_3"/>
    <property type="match status" value="1"/>
</dbReference>
<keyword evidence="12" id="KW-0630">Potassium</keyword>
<dbReference type="Pfam" id="PF03853">
    <property type="entry name" value="YjeF_N"/>
    <property type="match status" value="1"/>
</dbReference>
<comment type="catalytic activity">
    <reaction evidence="20">
        <text>(6S)-NADPHX + ADP = AMP + phosphate + NADPH + H(+)</text>
        <dbReference type="Rhea" id="RHEA:32235"/>
        <dbReference type="ChEBI" id="CHEBI:15378"/>
        <dbReference type="ChEBI" id="CHEBI:43474"/>
        <dbReference type="ChEBI" id="CHEBI:57783"/>
        <dbReference type="ChEBI" id="CHEBI:64076"/>
        <dbReference type="ChEBI" id="CHEBI:456215"/>
        <dbReference type="ChEBI" id="CHEBI:456216"/>
        <dbReference type="EC" id="4.2.1.136"/>
    </reaction>
</comment>
<keyword evidence="8" id="KW-0479">Metal-binding</keyword>
<comment type="function">
    <text evidence="17">Bifunctional enzyme that catalyzes the epimerization of the S- and R-forms of NAD(P)HX and the dehydration of the S-form of NAD(P)HX at the expense of ADP, which is converted to AMP. This allows the repair of both epimers of NAD(P)HX, a damaged form of NAD(P)H that is a result of enzymatic or heat-dependent hydration.</text>
</comment>
<evidence type="ECO:0000256" key="2">
    <source>
        <dbReference type="ARBA" id="ARBA00000909"/>
    </source>
</evidence>
<dbReference type="EC" id="5.1.99.6" evidence="6"/>
<dbReference type="NCBIfam" id="TIGR00196">
    <property type="entry name" value="yjeF_cterm"/>
    <property type="match status" value="1"/>
</dbReference>
<evidence type="ECO:0000256" key="1">
    <source>
        <dbReference type="ARBA" id="ARBA00000013"/>
    </source>
</evidence>
<dbReference type="InterPro" id="IPR004443">
    <property type="entry name" value="YjeF_N_dom"/>
</dbReference>
<reference evidence="23" key="1">
    <citation type="submission" date="2009-10" db="EMBL/GenBank/DDBJ databases">
        <title>Diversity of trophic interactions inside an arsenic-rich microbial ecosystem.</title>
        <authorList>
            <person name="Bertin P.N."/>
            <person name="Heinrich-Salmeron A."/>
            <person name="Pelletier E."/>
            <person name="Goulhen-Chollet F."/>
            <person name="Arsene-Ploetze F."/>
            <person name="Gallien S."/>
            <person name="Calteau A."/>
            <person name="Vallenet D."/>
            <person name="Casiot C."/>
            <person name="Chane-Woon-Ming B."/>
            <person name="Giloteaux L."/>
            <person name="Barakat M."/>
            <person name="Bonnefoy V."/>
            <person name="Bruneel O."/>
            <person name="Chandler M."/>
            <person name="Cleiss J."/>
            <person name="Duran R."/>
            <person name="Elbaz-Poulichet F."/>
            <person name="Fonknechten N."/>
            <person name="Lauga B."/>
            <person name="Mornico D."/>
            <person name="Ortet P."/>
            <person name="Schaeffer C."/>
            <person name="Siguier P."/>
            <person name="Alexander Thil Smith A."/>
            <person name="Van Dorsselaer A."/>
            <person name="Weissenbach J."/>
            <person name="Medigue C."/>
            <person name="Le Paslier D."/>
        </authorList>
    </citation>
    <scope>NUCLEOTIDE SEQUENCE</scope>
</reference>
<dbReference type="GO" id="GO:0005524">
    <property type="term" value="F:ATP binding"/>
    <property type="evidence" value="ECO:0007669"/>
    <property type="project" value="UniProtKB-KW"/>
</dbReference>
<evidence type="ECO:0000256" key="14">
    <source>
        <dbReference type="ARBA" id="ARBA00023235"/>
    </source>
</evidence>
<dbReference type="InterPro" id="IPR029056">
    <property type="entry name" value="Ribokinase-like"/>
</dbReference>
<dbReference type="GO" id="GO:0110051">
    <property type="term" value="P:metabolite repair"/>
    <property type="evidence" value="ECO:0007669"/>
    <property type="project" value="TreeGrafter"/>
</dbReference>
<dbReference type="EMBL" id="CABN01000152">
    <property type="protein sequence ID" value="CBI00606.1"/>
    <property type="molecule type" value="Genomic_DNA"/>
</dbReference>
<evidence type="ECO:0000256" key="3">
    <source>
        <dbReference type="ARBA" id="ARBA00001958"/>
    </source>
</evidence>
<evidence type="ECO:0000256" key="7">
    <source>
        <dbReference type="ARBA" id="ARBA00013129"/>
    </source>
</evidence>
<dbReference type="PANTHER" id="PTHR12592">
    <property type="entry name" value="ATP-DEPENDENT (S)-NAD(P)H-HYDRATE DEHYDRATASE FAMILY MEMBER"/>
    <property type="match status" value="1"/>
</dbReference>
<evidence type="ECO:0000256" key="20">
    <source>
        <dbReference type="ARBA" id="ARBA00049209"/>
    </source>
</evidence>
<keyword evidence="14" id="KW-0413">Isomerase</keyword>
<comment type="similarity">
    <text evidence="4">In the N-terminal section; belongs to the NnrE/AIBP family.</text>
</comment>
<dbReference type="Gene3D" id="3.40.50.10260">
    <property type="entry name" value="YjeF N-terminal domain"/>
    <property type="match status" value="1"/>
</dbReference>
<evidence type="ECO:0000256" key="19">
    <source>
        <dbReference type="ARBA" id="ARBA00048238"/>
    </source>
</evidence>
<comment type="catalytic activity">
    <reaction evidence="1">
        <text>(6R)-NADHX = (6S)-NADHX</text>
        <dbReference type="Rhea" id="RHEA:32215"/>
        <dbReference type="ChEBI" id="CHEBI:64074"/>
        <dbReference type="ChEBI" id="CHEBI:64075"/>
        <dbReference type="EC" id="5.1.99.6"/>
    </reaction>
</comment>
<keyword evidence="23" id="KW-0418">Kinase</keyword>
<dbReference type="PROSITE" id="PS51385">
    <property type="entry name" value="YJEF_N"/>
    <property type="match status" value="1"/>
</dbReference>
<comment type="catalytic activity">
    <reaction evidence="2">
        <text>(6R)-NADPHX = (6S)-NADPHX</text>
        <dbReference type="Rhea" id="RHEA:32227"/>
        <dbReference type="ChEBI" id="CHEBI:64076"/>
        <dbReference type="ChEBI" id="CHEBI:64077"/>
        <dbReference type="EC" id="5.1.99.6"/>
    </reaction>
</comment>
<feature type="domain" description="YjeF N-terminal" evidence="22">
    <location>
        <begin position="9"/>
        <end position="221"/>
    </location>
</feature>
<dbReference type="InterPro" id="IPR036652">
    <property type="entry name" value="YjeF_N_dom_sf"/>
</dbReference>
<accession>E6Q097</accession>
<evidence type="ECO:0000256" key="12">
    <source>
        <dbReference type="ARBA" id="ARBA00022958"/>
    </source>
</evidence>
<name>E6Q097_9ZZZZ</name>
<comment type="catalytic activity">
    <reaction evidence="19">
        <text>(6S)-NADHX + ADP = AMP + phosphate + NADH + H(+)</text>
        <dbReference type="Rhea" id="RHEA:32223"/>
        <dbReference type="ChEBI" id="CHEBI:15378"/>
        <dbReference type="ChEBI" id="CHEBI:43474"/>
        <dbReference type="ChEBI" id="CHEBI:57945"/>
        <dbReference type="ChEBI" id="CHEBI:64074"/>
        <dbReference type="ChEBI" id="CHEBI:456215"/>
        <dbReference type="ChEBI" id="CHEBI:456216"/>
        <dbReference type="EC" id="4.2.1.136"/>
    </reaction>
</comment>
<dbReference type="SUPFAM" id="SSF53613">
    <property type="entry name" value="Ribokinase-like"/>
    <property type="match status" value="1"/>
</dbReference>
<feature type="domain" description="YjeF C-terminal" evidence="21">
    <location>
        <begin position="229"/>
        <end position="503"/>
    </location>
</feature>
<dbReference type="PANTHER" id="PTHR12592:SF0">
    <property type="entry name" value="ATP-DEPENDENT (S)-NAD(P)H-HYDRATE DEHYDRATASE"/>
    <property type="match status" value="1"/>
</dbReference>
<evidence type="ECO:0000256" key="11">
    <source>
        <dbReference type="ARBA" id="ARBA00022857"/>
    </source>
</evidence>
<keyword evidence="11" id="KW-0521">NADP</keyword>
<evidence type="ECO:0000259" key="21">
    <source>
        <dbReference type="PROSITE" id="PS51383"/>
    </source>
</evidence>
<evidence type="ECO:0000256" key="10">
    <source>
        <dbReference type="ARBA" id="ARBA00022840"/>
    </source>
</evidence>
<dbReference type="NCBIfam" id="TIGR00197">
    <property type="entry name" value="yjeF_nterm"/>
    <property type="match status" value="1"/>
</dbReference>
<dbReference type="GO" id="GO:0052856">
    <property type="term" value="F:NAD(P)HX epimerase activity"/>
    <property type="evidence" value="ECO:0007669"/>
    <property type="project" value="UniProtKB-EC"/>
</dbReference>
<dbReference type="CDD" id="cd01171">
    <property type="entry name" value="YXKO-related"/>
    <property type="match status" value="1"/>
</dbReference>
<evidence type="ECO:0000256" key="9">
    <source>
        <dbReference type="ARBA" id="ARBA00022741"/>
    </source>
</evidence>
<keyword evidence="13" id="KW-0520">NAD</keyword>
<comment type="caution">
    <text evidence="23">The sequence shown here is derived from an EMBL/GenBank/DDBJ whole genome shotgun (WGS) entry which is preliminary data.</text>
</comment>
<evidence type="ECO:0000259" key="22">
    <source>
        <dbReference type="PROSITE" id="PS51385"/>
    </source>
</evidence>
<evidence type="ECO:0000256" key="15">
    <source>
        <dbReference type="ARBA" id="ARBA00023239"/>
    </source>
</evidence>
<proteinExistence type="inferred from homology"/>
<evidence type="ECO:0000256" key="16">
    <source>
        <dbReference type="ARBA" id="ARBA00023268"/>
    </source>
</evidence>
<dbReference type="InterPro" id="IPR000631">
    <property type="entry name" value="CARKD"/>
</dbReference>
<dbReference type="InterPro" id="IPR030677">
    <property type="entry name" value="Nnr"/>
</dbReference>
<evidence type="ECO:0000256" key="13">
    <source>
        <dbReference type="ARBA" id="ARBA00023027"/>
    </source>
</evidence>
<evidence type="ECO:0000256" key="5">
    <source>
        <dbReference type="ARBA" id="ARBA00009524"/>
    </source>
</evidence>
<dbReference type="EC" id="4.2.1.136" evidence="7"/>
<keyword evidence="9" id="KW-0547">Nucleotide-binding</keyword>
<evidence type="ECO:0000256" key="6">
    <source>
        <dbReference type="ARBA" id="ARBA00012228"/>
    </source>
</evidence>
<dbReference type="PIRSF" id="PIRSF017184">
    <property type="entry name" value="Nnr"/>
    <property type="match status" value="1"/>
</dbReference>
<comment type="cofactor">
    <cofactor evidence="3">
        <name>K(+)</name>
        <dbReference type="ChEBI" id="CHEBI:29103"/>
    </cofactor>
</comment>
<evidence type="ECO:0000256" key="8">
    <source>
        <dbReference type="ARBA" id="ARBA00022723"/>
    </source>
</evidence>
<evidence type="ECO:0000256" key="18">
    <source>
        <dbReference type="ARBA" id="ARBA00032624"/>
    </source>
</evidence>
<protein>
    <recommendedName>
        <fullName evidence="18">Nicotinamide nucleotide repair protein</fullName>
        <ecNumber evidence="7">4.2.1.136</ecNumber>
        <ecNumber evidence="6">5.1.99.6</ecNumber>
    </recommendedName>
</protein>
<keyword evidence="16" id="KW-0511">Multifunctional enzyme</keyword>
<organism evidence="23">
    <name type="scientific">mine drainage metagenome</name>
    <dbReference type="NCBI Taxonomy" id="410659"/>
    <lineage>
        <taxon>unclassified sequences</taxon>
        <taxon>metagenomes</taxon>
        <taxon>ecological metagenomes</taxon>
    </lineage>
</organism>
<evidence type="ECO:0000256" key="17">
    <source>
        <dbReference type="ARBA" id="ARBA00025153"/>
    </source>
</evidence>
<dbReference type="PROSITE" id="PS01050">
    <property type="entry name" value="YJEF_C_2"/>
    <property type="match status" value="1"/>
</dbReference>
<dbReference type="GO" id="GO:0046872">
    <property type="term" value="F:metal ion binding"/>
    <property type="evidence" value="ECO:0007669"/>
    <property type="project" value="UniProtKB-KW"/>
</dbReference>
<keyword evidence="23" id="KW-0808">Transferase</keyword>
<dbReference type="GO" id="GO:0052855">
    <property type="term" value="F:ADP-dependent NAD(P)H-hydrate dehydratase activity"/>
    <property type="evidence" value="ECO:0007669"/>
    <property type="project" value="UniProtKB-EC"/>
</dbReference>
<dbReference type="InterPro" id="IPR017953">
    <property type="entry name" value="Carbohydrate_kinase_pred_CS"/>
</dbReference>
<dbReference type="Gene3D" id="3.40.1190.20">
    <property type="match status" value="1"/>
</dbReference>
<dbReference type="SUPFAM" id="SSF64153">
    <property type="entry name" value="YjeF N-terminal domain-like"/>
    <property type="match status" value="1"/>
</dbReference>
<evidence type="ECO:0000313" key="23">
    <source>
        <dbReference type="EMBL" id="CBI00606.1"/>
    </source>
</evidence>
<keyword evidence="15" id="KW-0456">Lyase</keyword>
<dbReference type="Pfam" id="PF01256">
    <property type="entry name" value="Carb_kinase"/>
    <property type="match status" value="1"/>
</dbReference>
<gene>
    <name evidence="23" type="primary">yjeF</name>
    <name evidence="23" type="ORF">CARN3_0151</name>
</gene>
<sequence length="526" mass="54474">MKILTAAEMMRCDQVTSERFGVSQSALMEAAGRRVAQFAVSVFPAARRITVFCGRGNNGGDGMVAARLLAESRCAVRVVLLGESSGLGEELAALWSDLGERAGVERHGVSTEAELNTLDGIFAADLIVDAVVGTGFRPPLRGLAEVVGRQLRESSVPVLAIDLPSGWDADSISAEGTDAFPADAVVTFTAPRLAHSFGRMTRHGSQPVVVADIGSPEAAIASAERLHWAGAAKALAETLRAADANKGCFGHVLVAGGSVGKSGAPAMASLAALRSGAGLVTVAVPEAIQPLVASAAPELMTIALELDAEVLLARITVLAIGPGLGTGDEAKRSFWKLLEATSVPVVVDADGLNLLAASPERLRELAQGRRLILTPHPGEMARLARCTVAEVQADRLGMARAYAERNGVTLVLKGWRTLIAHPNGEVAVNTTGNPGMAKAGSGDVLTGIIAGLVAQHPERVGEAVEAAAYLHGLAGDLALREQDEHTLLATDLIGALANAFRSRFRDADGFCWLQGLAAGKTGASER</sequence>
<dbReference type="AlphaFoldDB" id="E6Q097"/>
<keyword evidence="10" id="KW-0067">ATP-binding</keyword>